<reference evidence="3 4" key="1">
    <citation type="submission" date="2021-01" db="EMBL/GenBank/DDBJ databases">
        <title>Genomic Encyclopedia of Type Strains, Phase IV (KMG-IV): sequencing the most valuable type-strain genomes for metagenomic binning, comparative biology and taxonomic classification.</title>
        <authorList>
            <person name="Goeker M."/>
        </authorList>
    </citation>
    <scope>NUCLEOTIDE SEQUENCE [LARGE SCALE GENOMIC DNA]</scope>
    <source>
        <strain evidence="3 4">DSM 25890</strain>
    </source>
</reference>
<keyword evidence="2" id="KW-0732">Signal</keyword>
<proteinExistence type="predicted"/>
<gene>
    <name evidence="3" type="ORF">JOC73_001223</name>
</gene>
<comment type="caution">
    <text evidence="3">The sequence shown here is derived from an EMBL/GenBank/DDBJ whole genome shotgun (WGS) entry which is preliminary data.</text>
</comment>
<feature type="region of interest" description="Disordered" evidence="1">
    <location>
        <begin position="133"/>
        <end position="158"/>
    </location>
</feature>
<feature type="chain" id="PRO_5045756585" evidence="2">
    <location>
        <begin position="25"/>
        <end position="158"/>
    </location>
</feature>
<feature type="signal peptide" evidence="2">
    <location>
        <begin position="1"/>
        <end position="24"/>
    </location>
</feature>
<dbReference type="EMBL" id="JAFBEE010000006">
    <property type="protein sequence ID" value="MBM7614709.1"/>
    <property type="molecule type" value="Genomic_DNA"/>
</dbReference>
<organism evidence="3 4">
    <name type="scientific">Alkaliphilus hydrothermalis</name>
    <dbReference type="NCBI Taxonomy" id="1482730"/>
    <lineage>
        <taxon>Bacteria</taxon>
        <taxon>Bacillati</taxon>
        <taxon>Bacillota</taxon>
        <taxon>Clostridia</taxon>
        <taxon>Peptostreptococcales</taxon>
        <taxon>Natronincolaceae</taxon>
        <taxon>Alkaliphilus</taxon>
    </lineage>
</organism>
<keyword evidence="4" id="KW-1185">Reference proteome</keyword>
<protein>
    <submittedName>
        <fullName evidence="3">Membrane protein YgcG</fullName>
    </submittedName>
</protein>
<evidence type="ECO:0000256" key="1">
    <source>
        <dbReference type="SAM" id="MobiDB-lite"/>
    </source>
</evidence>
<evidence type="ECO:0000256" key="2">
    <source>
        <dbReference type="SAM" id="SignalP"/>
    </source>
</evidence>
<evidence type="ECO:0000313" key="4">
    <source>
        <dbReference type="Proteomes" id="UP001314796"/>
    </source>
</evidence>
<evidence type="ECO:0000313" key="3">
    <source>
        <dbReference type="EMBL" id="MBM7614709.1"/>
    </source>
</evidence>
<dbReference type="RefSeq" id="WP_204401185.1">
    <property type="nucleotide sequence ID" value="NZ_JAFBEE010000006.1"/>
</dbReference>
<sequence>MERRWKIAIVAMGIVGLMASASFAATGEAVPQLRRGLFFDRGASPMEVITEKAGITVEQLLQLRELGLTNQEIMEKYDLNLEEIREEVLQEKYKVIDEKVAEGLITAEEAEVLKERMETRLLKCDENSKGRMGLGGRGKGRGFGGRGQGFGGRGCGNN</sequence>
<name>A0ABS2NQ28_9FIRM</name>
<dbReference type="Proteomes" id="UP001314796">
    <property type="component" value="Unassembled WGS sequence"/>
</dbReference>
<accession>A0ABS2NQ28</accession>